<comment type="catalytic activity">
    <reaction evidence="6">
        <text>cytidine(34) in tRNA + S-adenosyl-L-methionine = 2'-O-methylcytidine(34) in tRNA + S-adenosyl-L-homocysteine + H(+)</text>
        <dbReference type="Rhea" id="RHEA:43084"/>
        <dbReference type="Rhea" id="RHEA-COMP:10331"/>
        <dbReference type="Rhea" id="RHEA-COMP:10332"/>
        <dbReference type="ChEBI" id="CHEBI:15378"/>
        <dbReference type="ChEBI" id="CHEBI:57856"/>
        <dbReference type="ChEBI" id="CHEBI:59789"/>
        <dbReference type="ChEBI" id="CHEBI:74495"/>
        <dbReference type="ChEBI" id="CHEBI:82748"/>
        <dbReference type="EC" id="2.1.1.207"/>
    </reaction>
</comment>
<evidence type="ECO:0000256" key="2">
    <source>
        <dbReference type="ARBA" id="ARBA00022603"/>
    </source>
</evidence>
<dbReference type="PANTHER" id="PTHR42971">
    <property type="entry name" value="TRNA (CYTIDINE(34)-2'-O)-METHYLTRANSFERASE"/>
    <property type="match status" value="1"/>
</dbReference>
<evidence type="ECO:0000256" key="5">
    <source>
        <dbReference type="ARBA" id="ARBA00022694"/>
    </source>
</evidence>
<keyword evidence="1 6" id="KW-0963">Cytoplasm</keyword>
<feature type="binding site" evidence="6">
    <location>
        <position position="204"/>
    </location>
    <ligand>
        <name>S-adenosyl-L-methionine</name>
        <dbReference type="ChEBI" id="CHEBI:59789"/>
    </ligand>
</feature>
<comment type="caution">
    <text evidence="8">The sequence shown here is derived from an EMBL/GenBank/DDBJ whole genome shotgun (WGS) entry which is preliminary data.</text>
</comment>
<dbReference type="InterPro" id="IPR029028">
    <property type="entry name" value="Alpha/beta_knot_MTases"/>
</dbReference>
<evidence type="ECO:0000259" key="7">
    <source>
        <dbReference type="Pfam" id="PF00588"/>
    </source>
</evidence>
<dbReference type="GO" id="GO:0008175">
    <property type="term" value="F:tRNA methyltransferase activity"/>
    <property type="evidence" value="ECO:0007669"/>
    <property type="project" value="UniProtKB-UniRule"/>
</dbReference>
<dbReference type="CDD" id="cd18094">
    <property type="entry name" value="SpoU-like_TrmL"/>
    <property type="match status" value="1"/>
</dbReference>
<dbReference type="HAMAP" id="MF_01885">
    <property type="entry name" value="tRNA_methyltr_TrmL"/>
    <property type="match status" value="1"/>
</dbReference>
<comment type="function">
    <text evidence="6">Could methylate the ribose at the nucleotide 34 wobble position in tRNA.</text>
</comment>
<dbReference type="InterPro" id="IPR029026">
    <property type="entry name" value="tRNA_m1G_MTases_N"/>
</dbReference>
<evidence type="ECO:0000256" key="4">
    <source>
        <dbReference type="ARBA" id="ARBA00022691"/>
    </source>
</evidence>
<evidence type="ECO:0000256" key="3">
    <source>
        <dbReference type="ARBA" id="ARBA00022679"/>
    </source>
</evidence>
<feature type="binding site" evidence="6">
    <location>
        <position position="174"/>
    </location>
    <ligand>
        <name>S-adenosyl-L-methionine</name>
        <dbReference type="ChEBI" id="CHEBI:59789"/>
    </ligand>
</feature>
<evidence type="ECO:0000256" key="6">
    <source>
        <dbReference type="HAMAP-Rule" id="MF_01885"/>
    </source>
</evidence>
<reference evidence="8 9" key="1">
    <citation type="submission" date="2019-02" db="EMBL/GenBank/DDBJ databases">
        <authorList>
            <consortium name="Pathogen Informatics"/>
        </authorList>
    </citation>
    <scope>NUCLEOTIDE SEQUENCE [LARGE SCALE GENOMIC DNA]</scope>
    <source>
        <strain evidence="8 9">3012STDY6756503</strain>
    </source>
</reference>
<dbReference type="AlphaFoldDB" id="A0ABD7V7Y7"/>
<keyword evidence="5 6" id="KW-0819">tRNA processing</keyword>
<evidence type="ECO:0000313" key="9">
    <source>
        <dbReference type="Proteomes" id="UP000360750"/>
    </source>
</evidence>
<keyword evidence="2 6" id="KW-0489">Methyltransferase</keyword>
<feature type="domain" description="tRNA/rRNA methyltransferase SpoU type" evidence="7">
    <location>
        <begin position="76"/>
        <end position="216"/>
    </location>
</feature>
<feature type="binding site" evidence="6">
    <location>
        <position position="196"/>
    </location>
    <ligand>
        <name>S-adenosyl-L-methionine</name>
        <dbReference type="ChEBI" id="CHEBI:59789"/>
    </ligand>
</feature>
<proteinExistence type="inferred from homology"/>
<gene>
    <name evidence="8" type="primary">trmL</name>
    <name evidence="8" type="ORF">NCTC8139_03955</name>
</gene>
<organism evidence="8 9">
    <name type="scientific">Gordonia paraffinivorans</name>
    <dbReference type="NCBI Taxonomy" id="175628"/>
    <lineage>
        <taxon>Bacteria</taxon>
        <taxon>Bacillati</taxon>
        <taxon>Actinomycetota</taxon>
        <taxon>Actinomycetes</taxon>
        <taxon>Mycobacteriales</taxon>
        <taxon>Gordoniaceae</taxon>
        <taxon>Gordonia</taxon>
    </lineage>
</organism>
<keyword evidence="4 6" id="KW-0949">S-adenosyl-L-methionine</keyword>
<dbReference type="EC" id="2.1.1.207" evidence="6"/>
<dbReference type="GO" id="GO:0030488">
    <property type="term" value="P:tRNA methylation"/>
    <property type="evidence" value="ECO:0007669"/>
    <property type="project" value="UniProtKB-UniRule"/>
</dbReference>
<dbReference type="InterPro" id="IPR016914">
    <property type="entry name" value="TrmL"/>
</dbReference>
<evidence type="ECO:0000256" key="1">
    <source>
        <dbReference type="ARBA" id="ARBA00022490"/>
    </source>
</evidence>
<dbReference type="GO" id="GO:0005737">
    <property type="term" value="C:cytoplasm"/>
    <property type="evidence" value="ECO:0007669"/>
    <property type="project" value="UniProtKB-SubCell"/>
</dbReference>
<comment type="caution">
    <text evidence="6">Lacks conserved residue(s) required for the propagation of feature annotation.</text>
</comment>
<comment type="similarity">
    <text evidence="6">Belongs to the class IV-like SAM-binding methyltransferase superfamily. RNA methyltransferase TrmH family. TrmL subfamily.</text>
</comment>
<keyword evidence="3 6" id="KW-0808">Transferase</keyword>
<comment type="catalytic activity">
    <reaction evidence="6">
        <text>5-carboxymethylaminomethyluridine(34) in tRNA(Leu) + S-adenosyl-L-methionine = 5-carboxymethylaminomethyl-2'-O-methyluridine(34) in tRNA(Leu) + S-adenosyl-L-homocysteine + H(+)</text>
        <dbReference type="Rhea" id="RHEA:43088"/>
        <dbReference type="Rhea" id="RHEA-COMP:10333"/>
        <dbReference type="Rhea" id="RHEA-COMP:10334"/>
        <dbReference type="ChEBI" id="CHEBI:15378"/>
        <dbReference type="ChEBI" id="CHEBI:57856"/>
        <dbReference type="ChEBI" id="CHEBI:59789"/>
        <dbReference type="ChEBI" id="CHEBI:74508"/>
        <dbReference type="ChEBI" id="CHEBI:74511"/>
        <dbReference type="EC" id="2.1.1.207"/>
    </reaction>
</comment>
<dbReference type="Pfam" id="PF00588">
    <property type="entry name" value="SpoU_methylase"/>
    <property type="match status" value="1"/>
</dbReference>
<dbReference type="FunFam" id="3.40.1280.10:FF:000002">
    <property type="entry name" value="Peptidylprolyl isomerase"/>
    <property type="match status" value="1"/>
</dbReference>
<dbReference type="InterPro" id="IPR001537">
    <property type="entry name" value="SpoU_MeTrfase"/>
</dbReference>
<dbReference type="Proteomes" id="UP000360750">
    <property type="component" value="Unassembled WGS sequence"/>
</dbReference>
<dbReference type="SUPFAM" id="SSF75217">
    <property type="entry name" value="alpha/beta knot"/>
    <property type="match status" value="1"/>
</dbReference>
<dbReference type="GO" id="GO:0042802">
    <property type="term" value="F:identical protein binding"/>
    <property type="evidence" value="ECO:0007669"/>
    <property type="project" value="UniProtKB-ARBA"/>
</dbReference>
<comment type="subcellular location">
    <subcellularLocation>
        <location evidence="6">Cytoplasm</location>
    </subcellularLocation>
</comment>
<dbReference type="Gene3D" id="3.40.1280.10">
    <property type="match status" value="1"/>
</dbReference>
<protein>
    <recommendedName>
        <fullName evidence="6">Putative tRNA (cytidine(34)-2'-O)-methyltransferase</fullName>
        <ecNumber evidence="6">2.1.1.207</ecNumber>
    </recommendedName>
    <alternativeName>
        <fullName evidence="6">tRNA (cytidine/uridine-2'-O-)-methyltransferase</fullName>
    </alternativeName>
</protein>
<dbReference type="PANTHER" id="PTHR42971:SF1">
    <property type="entry name" value="TRNA (CYTIDINE(34)-2'-O)-METHYLTRANSFERASE"/>
    <property type="match status" value="1"/>
</dbReference>
<name>A0ABD7V7Y7_9ACTN</name>
<evidence type="ECO:0000313" key="8">
    <source>
        <dbReference type="EMBL" id="VFA90372.1"/>
    </source>
</evidence>
<dbReference type="EMBL" id="CAACYD010000007">
    <property type="protein sequence ID" value="VFA90372.1"/>
    <property type="molecule type" value="Genomic_DNA"/>
</dbReference>
<sequence>MSIATVITGVAVHTTRGVRSASQGSRPYHRESSVVCRVGRNAYRAWSPPGHQWGLARVDVASSTAWTGDYAGPIMFRIMFFQPCIPPNTGNAIRLAANTGCELHLIEPLGFSMSDAQVKRAGLDYHEMAHVTVHPNLVTAWHELKPERVFAFTAHADRFYTDVDYRPGDVLLFGPEPTGLPDEVLAEPEVTDRIRIPMLAGRRSHNLANSASIVVYEAWRQNGFAGAV</sequence>
<accession>A0ABD7V7Y7</accession>
<dbReference type="GO" id="GO:0008757">
    <property type="term" value="F:S-adenosylmethionine-dependent methyltransferase activity"/>
    <property type="evidence" value="ECO:0007669"/>
    <property type="project" value="UniProtKB-UniRule"/>
</dbReference>